<dbReference type="GO" id="GO:0032259">
    <property type="term" value="P:methylation"/>
    <property type="evidence" value="ECO:0007669"/>
    <property type="project" value="UniProtKB-KW"/>
</dbReference>
<dbReference type="EMBL" id="MFLM01000004">
    <property type="protein sequence ID" value="OGG68753.1"/>
    <property type="molecule type" value="Genomic_DNA"/>
</dbReference>
<dbReference type="GO" id="GO:0003676">
    <property type="term" value="F:nucleic acid binding"/>
    <property type="evidence" value="ECO:0007669"/>
    <property type="project" value="InterPro"/>
</dbReference>
<keyword evidence="4" id="KW-0949">S-adenosyl-L-methionine</keyword>
<name>A0A1F6E4Y9_9BACT</name>
<evidence type="ECO:0000256" key="2">
    <source>
        <dbReference type="ARBA" id="ARBA00022603"/>
    </source>
</evidence>
<dbReference type="InterPro" id="IPR007848">
    <property type="entry name" value="Small_mtfrase_dom"/>
</dbReference>
<protein>
    <recommendedName>
        <fullName evidence="1">peptide chain release factor N(5)-glutamine methyltransferase</fullName>
        <ecNumber evidence="1">2.1.1.297</ecNumber>
    </recommendedName>
</protein>
<evidence type="ECO:0000256" key="3">
    <source>
        <dbReference type="ARBA" id="ARBA00022679"/>
    </source>
</evidence>
<dbReference type="EC" id="2.1.1.297" evidence="1"/>
<evidence type="ECO:0000256" key="5">
    <source>
        <dbReference type="ARBA" id="ARBA00048391"/>
    </source>
</evidence>
<proteinExistence type="predicted"/>
<comment type="caution">
    <text evidence="7">The sequence shown here is derived from an EMBL/GenBank/DDBJ whole genome shotgun (WGS) entry which is preliminary data.</text>
</comment>
<dbReference type="Proteomes" id="UP000177107">
    <property type="component" value="Unassembled WGS sequence"/>
</dbReference>
<dbReference type="InterPro" id="IPR029063">
    <property type="entry name" value="SAM-dependent_MTases_sf"/>
</dbReference>
<organism evidence="7 8">
    <name type="scientific">Candidatus Kaiserbacteria bacterium RIFCSPHIGHO2_02_FULL_56_30</name>
    <dbReference type="NCBI Taxonomy" id="1798499"/>
    <lineage>
        <taxon>Bacteria</taxon>
        <taxon>Candidatus Kaiseribacteriota</taxon>
    </lineage>
</organism>
<feature type="domain" description="Methyltransferase small" evidence="6">
    <location>
        <begin position="56"/>
        <end position="137"/>
    </location>
</feature>
<evidence type="ECO:0000313" key="8">
    <source>
        <dbReference type="Proteomes" id="UP000177107"/>
    </source>
</evidence>
<evidence type="ECO:0000256" key="1">
    <source>
        <dbReference type="ARBA" id="ARBA00012771"/>
    </source>
</evidence>
<dbReference type="GO" id="GO:0102559">
    <property type="term" value="F:peptide chain release factor N(5)-glutamine methyltransferase activity"/>
    <property type="evidence" value="ECO:0007669"/>
    <property type="project" value="UniProtKB-EC"/>
</dbReference>
<dbReference type="InterPro" id="IPR002052">
    <property type="entry name" value="DNA_methylase_N6_adenine_CS"/>
</dbReference>
<dbReference type="NCBIfam" id="TIGR00536">
    <property type="entry name" value="hemK_fam"/>
    <property type="match status" value="1"/>
</dbReference>
<dbReference type="Gene3D" id="3.40.50.150">
    <property type="entry name" value="Vaccinia Virus protein VP39"/>
    <property type="match status" value="1"/>
</dbReference>
<keyword evidence="3" id="KW-0808">Transferase</keyword>
<dbReference type="InterPro" id="IPR050320">
    <property type="entry name" value="N5-glutamine_MTase"/>
</dbReference>
<evidence type="ECO:0000259" key="6">
    <source>
        <dbReference type="Pfam" id="PF05175"/>
    </source>
</evidence>
<keyword evidence="2" id="KW-0489">Methyltransferase</keyword>
<dbReference type="Pfam" id="PF05175">
    <property type="entry name" value="MTS"/>
    <property type="match status" value="1"/>
</dbReference>
<dbReference type="AlphaFoldDB" id="A0A1F6E4Y9"/>
<dbReference type="SUPFAM" id="SSF53335">
    <property type="entry name" value="S-adenosyl-L-methionine-dependent methyltransferases"/>
    <property type="match status" value="1"/>
</dbReference>
<gene>
    <name evidence="7" type="ORF">A3C95_01330</name>
</gene>
<reference evidence="7 8" key="1">
    <citation type="journal article" date="2016" name="Nat. Commun.">
        <title>Thousands of microbial genomes shed light on interconnected biogeochemical processes in an aquifer system.</title>
        <authorList>
            <person name="Anantharaman K."/>
            <person name="Brown C.T."/>
            <person name="Hug L.A."/>
            <person name="Sharon I."/>
            <person name="Castelle C.J."/>
            <person name="Probst A.J."/>
            <person name="Thomas B.C."/>
            <person name="Singh A."/>
            <person name="Wilkins M.J."/>
            <person name="Karaoz U."/>
            <person name="Brodie E.L."/>
            <person name="Williams K.H."/>
            <person name="Hubbard S.S."/>
            <person name="Banfield J.F."/>
        </authorList>
    </citation>
    <scope>NUCLEOTIDE SEQUENCE [LARGE SCALE GENOMIC DNA]</scope>
</reference>
<evidence type="ECO:0000313" key="7">
    <source>
        <dbReference type="EMBL" id="OGG68753.1"/>
    </source>
</evidence>
<comment type="catalytic activity">
    <reaction evidence="5">
        <text>L-glutaminyl-[peptide chain release factor] + S-adenosyl-L-methionine = N(5)-methyl-L-glutaminyl-[peptide chain release factor] + S-adenosyl-L-homocysteine + H(+)</text>
        <dbReference type="Rhea" id="RHEA:42896"/>
        <dbReference type="Rhea" id="RHEA-COMP:10271"/>
        <dbReference type="Rhea" id="RHEA-COMP:10272"/>
        <dbReference type="ChEBI" id="CHEBI:15378"/>
        <dbReference type="ChEBI" id="CHEBI:30011"/>
        <dbReference type="ChEBI" id="CHEBI:57856"/>
        <dbReference type="ChEBI" id="CHEBI:59789"/>
        <dbReference type="ChEBI" id="CHEBI:61891"/>
        <dbReference type="EC" id="2.1.1.297"/>
    </reaction>
</comment>
<dbReference type="CDD" id="cd02440">
    <property type="entry name" value="AdoMet_MTases"/>
    <property type="match status" value="1"/>
</dbReference>
<sequence length="222" mass="25127">MTDEPEAYKLGWVPFLGLKIWLDSKPLIPRPETEWWTEQLLHDTNTPIYRYAAESQKCNVLDVCAGSGAIGCAILKYVSNVKVYFGEIDQRHEATIRKNIRENGLDGSRAEIRIGNLFEPFGDMQFDVIAANPPYVPEGRELPKSVADYEPALALRAGEDGLAVIRHIAAKLPQYLKPGGQAWIECDIENIDEAQRLFKAHGYHVKILYDQYERPRVIVLSS</sequence>
<dbReference type="PANTHER" id="PTHR18895">
    <property type="entry name" value="HEMK METHYLTRANSFERASE"/>
    <property type="match status" value="1"/>
</dbReference>
<dbReference type="STRING" id="1798499.A3C95_01330"/>
<dbReference type="PROSITE" id="PS00092">
    <property type="entry name" value="N6_MTASE"/>
    <property type="match status" value="1"/>
</dbReference>
<evidence type="ECO:0000256" key="4">
    <source>
        <dbReference type="ARBA" id="ARBA00022691"/>
    </source>
</evidence>
<dbReference type="InterPro" id="IPR004556">
    <property type="entry name" value="HemK-like"/>
</dbReference>
<dbReference type="PANTHER" id="PTHR18895:SF74">
    <property type="entry name" value="MTRF1L RELEASE FACTOR GLUTAMINE METHYLTRANSFERASE"/>
    <property type="match status" value="1"/>
</dbReference>
<accession>A0A1F6E4Y9</accession>